<sequence>MDGVTDSIADLGTAKALANPVRQRILRELEILGEATSTTLADRLGITTGGTSYNLRILAEHGLVEEVPDRGQGRERWWKLSRLSIRFPILSRRSPELRAAIEQLNELWLTEDLETFARFQMERERMGEWSDAMPYSRGSIRVDLDELADFFEDYLALLKRYQRDPEEAPQGARTVLTRFIAFPDPGEDV</sequence>
<comment type="caution">
    <text evidence="5">The sequence shown here is derived from an EMBL/GenBank/DDBJ whole genome shotgun (WGS) entry which is preliminary data.</text>
</comment>
<dbReference type="InterPro" id="IPR001845">
    <property type="entry name" value="HTH_ArsR_DNA-bd_dom"/>
</dbReference>
<evidence type="ECO:0000313" key="5">
    <source>
        <dbReference type="EMBL" id="GES18374.1"/>
    </source>
</evidence>
<dbReference type="SMART" id="SM00418">
    <property type="entry name" value="HTH_ARSR"/>
    <property type="match status" value="1"/>
</dbReference>
<dbReference type="PANTHER" id="PTHR33154">
    <property type="entry name" value="TRANSCRIPTIONAL REGULATOR, ARSR FAMILY"/>
    <property type="match status" value="1"/>
</dbReference>
<keyword evidence="2" id="KW-0238">DNA-binding</keyword>
<dbReference type="GO" id="GO:0003700">
    <property type="term" value="F:DNA-binding transcription factor activity"/>
    <property type="evidence" value="ECO:0007669"/>
    <property type="project" value="InterPro"/>
</dbReference>
<dbReference type="Proteomes" id="UP000377595">
    <property type="component" value="Unassembled WGS sequence"/>
</dbReference>
<dbReference type="InterPro" id="IPR036388">
    <property type="entry name" value="WH-like_DNA-bd_sf"/>
</dbReference>
<reference evidence="5 6" key="1">
    <citation type="submission" date="2019-10" db="EMBL/GenBank/DDBJ databases">
        <title>Whole genome shotgun sequence of Acrocarpospora pleiomorpha NBRC 16267.</title>
        <authorList>
            <person name="Ichikawa N."/>
            <person name="Kimura A."/>
            <person name="Kitahashi Y."/>
            <person name="Komaki H."/>
            <person name="Oguchi A."/>
        </authorList>
    </citation>
    <scope>NUCLEOTIDE SEQUENCE [LARGE SCALE GENOMIC DNA]</scope>
    <source>
        <strain evidence="5 6">NBRC 16267</strain>
    </source>
</reference>
<evidence type="ECO:0000313" key="6">
    <source>
        <dbReference type="Proteomes" id="UP000377595"/>
    </source>
</evidence>
<keyword evidence="1" id="KW-0805">Transcription regulation</keyword>
<dbReference type="InterPro" id="IPR011991">
    <property type="entry name" value="ArsR-like_HTH"/>
</dbReference>
<dbReference type="Gene3D" id="1.10.10.10">
    <property type="entry name" value="Winged helix-like DNA-binding domain superfamily/Winged helix DNA-binding domain"/>
    <property type="match status" value="1"/>
</dbReference>
<dbReference type="Pfam" id="PF12840">
    <property type="entry name" value="HTH_20"/>
    <property type="match status" value="1"/>
</dbReference>
<name>A0A5M3XB43_9ACTN</name>
<dbReference type="AlphaFoldDB" id="A0A5M3XB43"/>
<dbReference type="CDD" id="cd00090">
    <property type="entry name" value="HTH_ARSR"/>
    <property type="match status" value="1"/>
</dbReference>
<gene>
    <name evidence="5" type="ORF">Aple_012690</name>
</gene>
<dbReference type="InterPro" id="IPR051081">
    <property type="entry name" value="HTH_MetalResp_TranReg"/>
</dbReference>
<dbReference type="PANTHER" id="PTHR33154:SF33">
    <property type="entry name" value="TRANSCRIPTIONAL REPRESSOR SDPR"/>
    <property type="match status" value="1"/>
</dbReference>
<evidence type="ECO:0000256" key="2">
    <source>
        <dbReference type="ARBA" id="ARBA00023125"/>
    </source>
</evidence>
<keyword evidence="6" id="KW-1185">Reference proteome</keyword>
<keyword evidence="3" id="KW-0804">Transcription</keyword>
<dbReference type="GO" id="GO:0003677">
    <property type="term" value="F:DNA binding"/>
    <property type="evidence" value="ECO:0007669"/>
    <property type="project" value="UniProtKB-KW"/>
</dbReference>
<dbReference type="InterPro" id="IPR036390">
    <property type="entry name" value="WH_DNA-bd_sf"/>
</dbReference>
<proteinExistence type="predicted"/>
<protein>
    <submittedName>
        <fullName evidence="5">Transcriptional regulator</fullName>
    </submittedName>
</protein>
<evidence type="ECO:0000256" key="1">
    <source>
        <dbReference type="ARBA" id="ARBA00023015"/>
    </source>
</evidence>
<dbReference type="EMBL" id="BLAF01000007">
    <property type="protein sequence ID" value="GES18374.1"/>
    <property type="molecule type" value="Genomic_DNA"/>
</dbReference>
<dbReference type="SUPFAM" id="SSF46785">
    <property type="entry name" value="Winged helix' DNA-binding domain"/>
    <property type="match status" value="1"/>
</dbReference>
<evidence type="ECO:0000259" key="4">
    <source>
        <dbReference type="SMART" id="SM00418"/>
    </source>
</evidence>
<evidence type="ECO:0000256" key="3">
    <source>
        <dbReference type="ARBA" id="ARBA00023163"/>
    </source>
</evidence>
<accession>A0A5M3XB43</accession>
<feature type="domain" description="HTH arsR-type" evidence="4">
    <location>
        <begin position="12"/>
        <end position="92"/>
    </location>
</feature>
<organism evidence="5 6">
    <name type="scientific">Acrocarpospora pleiomorpha</name>
    <dbReference type="NCBI Taxonomy" id="90975"/>
    <lineage>
        <taxon>Bacteria</taxon>
        <taxon>Bacillati</taxon>
        <taxon>Actinomycetota</taxon>
        <taxon>Actinomycetes</taxon>
        <taxon>Streptosporangiales</taxon>
        <taxon>Streptosporangiaceae</taxon>
        <taxon>Acrocarpospora</taxon>
    </lineage>
</organism>